<feature type="region of interest" description="Disordered" evidence="2">
    <location>
        <begin position="590"/>
        <end position="625"/>
    </location>
</feature>
<feature type="compositionally biased region" description="Low complexity" evidence="2">
    <location>
        <begin position="180"/>
        <end position="197"/>
    </location>
</feature>
<evidence type="ECO:0000256" key="2">
    <source>
        <dbReference type="SAM" id="MobiDB-lite"/>
    </source>
</evidence>
<evidence type="ECO:0000256" key="1">
    <source>
        <dbReference type="ARBA" id="ARBA00023242"/>
    </source>
</evidence>
<dbReference type="AlphaFoldDB" id="A0A8K0J4X9"/>
<proteinExistence type="predicted"/>
<evidence type="ECO:0000313" key="5">
    <source>
        <dbReference type="Proteomes" id="UP000811619"/>
    </source>
</evidence>
<dbReference type="PROSITE" id="PS00463">
    <property type="entry name" value="ZN2_CY6_FUNGAL_1"/>
    <property type="match status" value="1"/>
</dbReference>
<keyword evidence="1" id="KW-0539">Nucleus</keyword>
<dbReference type="PANTHER" id="PTHR47655">
    <property type="entry name" value="QUINIC ACID UTILIZATION ACTIVATOR"/>
    <property type="match status" value="1"/>
</dbReference>
<evidence type="ECO:0000313" key="4">
    <source>
        <dbReference type="EMBL" id="KAG5924358.1"/>
    </source>
</evidence>
<accession>A0A8K0J4X9</accession>
<dbReference type="PANTHER" id="PTHR47655:SF2">
    <property type="entry name" value="QUINIC ACID UTILIZATION ACTIVATOR"/>
    <property type="match status" value="1"/>
</dbReference>
<dbReference type="InterPro" id="IPR052783">
    <property type="entry name" value="Metabolic/Drug-Res_Regulator"/>
</dbReference>
<dbReference type="SUPFAM" id="SSF57701">
    <property type="entry name" value="Zn2/Cys6 DNA-binding domain"/>
    <property type="match status" value="1"/>
</dbReference>
<dbReference type="Gene3D" id="4.10.240.10">
    <property type="entry name" value="Zn(2)-C6 fungal-type DNA-binding domain"/>
    <property type="match status" value="1"/>
</dbReference>
<dbReference type="OrthoDB" id="3364175at2759"/>
<dbReference type="InterPro" id="IPR001138">
    <property type="entry name" value="Zn2Cys6_DnaBD"/>
</dbReference>
<dbReference type="GO" id="GO:0000981">
    <property type="term" value="F:DNA-binding transcription factor activity, RNA polymerase II-specific"/>
    <property type="evidence" value="ECO:0007669"/>
    <property type="project" value="InterPro"/>
</dbReference>
<dbReference type="PROSITE" id="PS50048">
    <property type="entry name" value="ZN2_CY6_FUNGAL_2"/>
    <property type="match status" value="1"/>
</dbReference>
<comment type="caution">
    <text evidence="4">The sequence shown here is derived from an EMBL/GenBank/DDBJ whole genome shotgun (WGS) entry which is preliminary data.</text>
</comment>
<reference evidence="4" key="1">
    <citation type="journal article" date="2020" name="bioRxiv">
        <title>Whole genome comparisons of ergot fungi reveals the divergence and evolution of species within the genus Claviceps are the result of varying mechanisms driving genome evolution and host range expansion.</title>
        <authorList>
            <person name="Wyka S.A."/>
            <person name="Mondo S.J."/>
            <person name="Liu M."/>
            <person name="Dettman J."/>
            <person name="Nalam V."/>
            <person name="Broders K.D."/>
        </authorList>
    </citation>
    <scope>NUCLEOTIDE SEQUENCE</scope>
    <source>
        <strain evidence="4">CCC 489</strain>
    </source>
</reference>
<dbReference type="Proteomes" id="UP000811619">
    <property type="component" value="Unassembled WGS sequence"/>
</dbReference>
<feature type="region of interest" description="Disordered" evidence="2">
    <location>
        <begin position="1"/>
        <end position="26"/>
    </location>
</feature>
<keyword evidence="5" id="KW-1185">Reference proteome</keyword>
<feature type="compositionally biased region" description="Basic and acidic residues" evidence="2">
    <location>
        <begin position="152"/>
        <end position="175"/>
    </location>
</feature>
<protein>
    <recommendedName>
        <fullName evidence="3">Zn(2)-C6 fungal-type domain-containing protein</fullName>
    </recommendedName>
</protein>
<feature type="domain" description="Zn(2)-C6 fungal-type" evidence="3">
    <location>
        <begin position="31"/>
        <end position="61"/>
    </location>
</feature>
<dbReference type="CDD" id="cd00067">
    <property type="entry name" value="GAL4"/>
    <property type="match status" value="1"/>
</dbReference>
<dbReference type="InterPro" id="IPR036864">
    <property type="entry name" value="Zn2-C6_fun-type_DNA-bd_sf"/>
</dbReference>
<dbReference type="GO" id="GO:0008270">
    <property type="term" value="F:zinc ion binding"/>
    <property type="evidence" value="ECO:0007669"/>
    <property type="project" value="InterPro"/>
</dbReference>
<evidence type="ECO:0000259" key="3">
    <source>
        <dbReference type="PROSITE" id="PS50048"/>
    </source>
</evidence>
<organism evidence="4 5">
    <name type="scientific">Claviceps africana</name>
    <dbReference type="NCBI Taxonomy" id="83212"/>
    <lineage>
        <taxon>Eukaryota</taxon>
        <taxon>Fungi</taxon>
        <taxon>Dikarya</taxon>
        <taxon>Ascomycota</taxon>
        <taxon>Pezizomycotina</taxon>
        <taxon>Sordariomycetes</taxon>
        <taxon>Hypocreomycetidae</taxon>
        <taxon>Hypocreales</taxon>
        <taxon>Clavicipitaceae</taxon>
        <taxon>Claviceps</taxon>
    </lineage>
</organism>
<dbReference type="CDD" id="cd12148">
    <property type="entry name" value="fungal_TF_MHR"/>
    <property type="match status" value="1"/>
</dbReference>
<dbReference type="EMBL" id="SRPY01000419">
    <property type="protein sequence ID" value="KAG5924358.1"/>
    <property type="molecule type" value="Genomic_DNA"/>
</dbReference>
<dbReference type="SMART" id="SM00066">
    <property type="entry name" value="GAL4"/>
    <property type="match status" value="1"/>
</dbReference>
<feature type="compositionally biased region" description="Low complexity" evidence="2">
    <location>
        <begin position="601"/>
        <end position="610"/>
    </location>
</feature>
<feature type="region of interest" description="Disordered" evidence="2">
    <location>
        <begin position="143"/>
        <end position="198"/>
    </location>
</feature>
<sequence length="779" mass="84673">MPQKRQAGGTTASPNDPGDNEKPKKRRVSLACDACRAAREKCDGARPRCGTCTALARPCSYTPATKKRGVQTGYLRTIELSLAWLFDQIPDSEQALFRLLAQPAPGRGEARALLGKGSTGHHLQKVWNETRVRKAIDALLADTQNAPSDSSDNEHVAARGEPLDSSHHDGRDSSHPRLASSLTTTTMQDSTGTSGSDRVFGTLLRLPPHWERLMAVYTSYTHCWLPIVHPEALRCLAASYGASGIHVDLDADRSGYSRHSELWAALAIAAFQDAPRPVDRYSSAPDPGELSELSELSASYILRVARSLLPGDGEVFDLHNTSAVILHSVILIGRGRLSSASLLLGRVARLLKGLRFRDNVDPCMRRHAHDMDRIQLDTAAMACSLLGTLTSLSMNQHVPTEIRDAASNIFPSTAEFTGFDQVWRPVPRSGPPRQFPAAAASPTMEPIRTLTQLHALAVVLHGLVYPKRHGGRQTRRIGPEALAQTLDPRFAYCNSFMSSSSTPILPSAFLVKLLFLTMTNERASQLRLPLLSGFLEAMESCFQHFGAARTPPVVSLLLQILQKRSRTSGLCAAEKESWCSAFHKLHRTWQDGPESNSDAGELLQQRPQQRQQKRQQEEEQEQDLPPKAMALDQLAAGAGQAFDLEAQAHPLSHPGSSPSGLFRQSMPTAADKDAVPPRFGYQQPAAPDSDYAAHVAMSVAANADADADAGPSRRDMAQLAFGGGHEMNTNFDYEALYGDLGPTAMGFTDDVEMDSRLMTNLGFVPGCDLADMFQGNGGV</sequence>
<name>A0A8K0J4X9_9HYPO</name>
<dbReference type="Pfam" id="PF00172">
    <property type="entry name" value="Zn_clus"/>
    <property type="match status" value="1"/>
</dbReference>
<gene>
    <name evidence="4" type="ORF">E4U42_004667</name>
</gene>
<dbReference type="GO" id="GO:0045944">
    <property type="term" value="P:positive regulation of transcription by RNA polymerase II"/>
    <property type="evidence" value="ECO:0007669"/>
    <property type="project" value="TreeGrafter"/>
</dbReference>